<comment type="subcellular location">
    <subcellularLocation>
        <location evidence="1">Membrane</location>
        <topology evidence="1">Multi-pass membrane protein</topology>
    </subcellularLocation>
</comment>
<dbReference type="VEuPathDB" id="VectorBase:LLOJ005285"/>
<evidence type="ECO:0000256" key="11">
    <source>
        <dbReference type="SAM" id="SignalP"/>
    </source>
</evidence>
<feature type="transmembrane region" description="Helical" evidence="10">
    <location>
        <begin position="199"/>
        <end position="216"/>
    </location>
</feature>
<evidence type="ECO:0000259" key="13">
    <source>
        <dbReference type="Pfam" id="PF16916"/>
    </source>
</evidence>
<keyword evidence="15" id="KW-1185">Reference proteome</keyword>
<dbReference type="GO" id="GO:0010043">
    <property type="term" value="P:response to zinc ion"/>
    <property type="evidence" value="ECO:0007669"/>
    <property type="project" value="TreeGrafter"/>
</dbReference>
<dbReference type="GO" id="GO:0005886">
    <property type="term" value="C:plasma membrane"/>
    <property type="evidence" value="ECO:0007669"/>
    <property type="project" value="TreeGrafter"/>
</dbReference>
<dbReference type="PANTHER" id="PTHR11562">
    <property type="entry name" value="CATION EFFLUX PROTEIN/ ZINC TRANSPORTER"/>
    <property type="match status" value="1"/>
</dbReference>
<feature type="region of interest" description="Disordered" evidence="9">
    <location>
        <begin position="138"/>
        <end position="157"/>
    </location>
</feature>
<proteinExistence type="inferred from homology"/>
<dbReference type="NCBIfam" id="TIGR01297">
    <property type="entry name" value="CDF"/>
    <property type="match status" value="1"/>
</dbReference>
<keyword evidence="5" id="KW-0864">Zinc transport</keyword>
<sequence>MIIISSVGVAFNVVMAIVLHGSCASVLHAHSHGSHGTHSGCDHTKNTPAEVHRHQHNGTLPNPLNLHSSSLITTHSRHNSFSKASGCNGVASGGLDEVIDLQAAEVRRGSYDAALTRLSSPHNHDYMILEQNGSLQRHNDDDEVAVRDEESSSGSKKTKNINVRAAMIHIIGDFIQSIGVLIAAIIIKIFPSAKIADPICTFIFSIIVMFTTFHIIRDAVRVLLDAVPRNMSLNRLESEIFSLDGVKSVHHLNVWSHSMDWHIMSVHLVIDNHANSEKILKSVTHLAKNFNIQHSTCQIERSTASLDAKSHNPGENGPDVTL</sequence>
<accession>A0A1B0CKZ8</accession>
<keyword evidence="6 10" id="KW-1133">Transmembrane helix</keyword>
<evidence type="ECO:0000256" key="9">
    <source>
        <dbReference type="SAM" id="MobiDB-lite"/>
    </source>
</evidence>
<keyword evidence="7" id="KW-0406">Ion transport</keyword>
<dbReference type="Pfam" id="PF01545">
    <property type="entry name" value="Cation_efflux"/>
    <property type="match status" value="1"/>
</dbReference>
<dbReference type="Pfam" id="PF16916">
    <property type="entry name" value="ZT_dimer"/>
    <property type="match status" value="1"/>
</dbReference>
<dbReference type="EnsemblMetazoa" id="LLOJ005285-RA">
    <property type="protein sequence ID" value="LLOJ005285-PA"/>
    <property type="gene ID" value="LLOJ005285"/>
</dbReference>
<keyword evidence="8 10" id="KW-0472">Membrane</keyword>
<dbReference type="Gene3D" id="1.20.1510.10">
    <property type="entry name" value="Cation efflux protein transmembrane domain"/>
    <property type="match status" value="1"/>
</dbReference>
<dbReference type="PANTHER" id="PTHR11562:SF84">
    <property type="entry name" value="LD05335P"/>
    <property type="match status" value="1"/>
</dbReference>
<organism evidence="14 15">
    <name type="scientific">Lutzomyia longipalpis</name>
    <name type="common">Sand fly</name>
    <dbReference type="NCBI Taxonomy" id="7200"/>
    <lineage>
        <taxon>Eukaryota</taxon>
        <taxon>Metazoa</taxon>
        <taxon>Ecdysozoa</taxon>
        <taxon>Arthropoda</taxon>
        <taxon>Hexapoda</taxon>
        <taxon>Insecta</taxon>
        <taxon>Pterygota</taxon>
        <taxon>Neoptera</taxon>
        <taxon>Endopterygota</taxon>
        <taxon>Diptera</taxon>
        <taxon>Nematocera</taxon>
        <taxon>Psychodoidea</taxon>
        <taxon>Psychodidae</taxon>
        <taxon>Lutzomyia</taxon>
        <taxon>Lutzomyia</taxon>
    </lineage>
</organism>
<feature type="domain" description="Cation efflux protein cytoplasmic" evidence="13">
    <location>
        <begin position="229"/>
        <end position="301"/>
    </location>
</feature>
<keyword evidence="5" id="KW-0862">Zinc</keyword>
<dbReference type="InterPro" id="IPR002524">
    <property type="entry name" value="Cation_efflux"/>
</dbReference>
<dbReference type="InterPro" id="IPR036837">
    <property type="entry name" value="Cation_efflux_CTD_sf"/>
</dbReference>
<protein>
    <recommendedName>
        <fullName evidence="16">Zn2+ transporter</fullName>
    </recommendedName>
</protein>
<feature type="transmembrane region" description="Helical" evidence="10">
    <location>
        <begin position="166"/>
        <end position="187"/>
    </location>
</feature>
<keyword evidence="3" id="KW-0813">Transport</keyword>
<keyword evidence="4 10" id="KW-0812">Transmembrane</keyword>
<dbReference type="Proteomes" id="UP000092461">
    <property type="component" value="Unassembled WGS sequence"/>
</dbReference>
<dbReference type="InterPro" id="IPR058533">
    <property type="entry name" value="Cation_efflux_TM"/>
</dbReference>
<evidence type="ECO:0000313" key="15">
    <source>
        <dbReference type="Proteomes" id="UP000092461"/>
    </source>
</evidence>
<dbReference type="EMBL" id="AJWK01016818">
    <property type="status" value="NOT_ANNOTATED_CDS"/>
    <property type="molecule type" value="Genomic_DNA"/>
</dbReference>
<comment type="similarity">
    <text evidence="2">Belongs to the cation diffusion facilitator (CDF) transporter (TC 2.A.4) family. SLC30A subfamily.</text>
</comment>
<evidence type="ECO:0000256" key="8">
    <source>
        <dbReference type="ARBA" id="ARBA00023136"/>
    </source>
</evidence>
<dbReference type="SUPFAM" id="SSF161111">
    <property type="entry name" value="Cation efflux protein transmembrane domain-like"/>
    <property type="match status" value="1"/>
</dbReference>
<evidence type="ECO:0000256" key="7">
    <source>
        <dbReference type="ARBA" id="ARBA00023065"/>
    </source>
</evidence>
<evidence type="ECO:0000256" key="3">
    <source>
        <dbReference type="ARBA" id="ARBA00022448"/>
    </source>
</evidence>
<dbReference type="InterPro" id="IPR027470">
    <property type="entry name" value="Cation_efflux_CTD"/>
</dbReference>
<dbReference type="VEuPathDB" id="VectorBase:LLONM1_009446"/>
<reference evidence="14" key="1">
    <citation type="submission" date="2020-05" db="UniProtKB">
        <authorList>
            <consortium name="EnsemblMetazoa"/>
        </authorList>
    </citation>
    <scope>IDENTIFICATION</scope>
    <source>
        <strain evidence="14">Jacobina</strain>
    </source>
</reference>
<feature type="chain" id="PRO_5008405851" description="Zn2+ transporter" evidence="11">
    <location>
        <begin position="17"/>
        <end position="322"/>
    </location>
</feature>
<feature type="domain" description="Cation efflux protein transmembrane" evidence="12">
    <location>
        <begin position="154"/>
        <end position="224"/>
    </location>
</feature>
<evidence type="ECO:0000256" key="2">
    <source>
        <dbReference type="ARBA" id="ARBA00008873"/>
    </source>
</evidence>
<evidence type="ECO:0000256" key="4">
    <source>
        <dbReference type="ARBA" id="ARBA00022692"/>
    </source>
</evidence>
<evidence type="ECO:0000313" key="14">
    <source>
        <dbReference type="EnsemblMetazoa" id="LLOJ005285-PA"/>
    </source>
</evidence>
<name>A0A1B0CKZ8_LUTLO</name>
<evidence type="ECO:0000256" key="6">
    <source>
        <dbReference type="ARBA" id="ARBA00022989"/>
    </source>
</evidence>
<keyword evidence="11" id="KW-0732">Signal</keyword>
<evidence type="ECO:0000256" key="5">
    <source>
        <dbReference type="ARBA" id="ARBA00022906"/>
    </source>
</evidence>
<dbReference type="InterPro" id="IPR027469">
    <property type="entry name" value="Cation_efflux_TMD_sf"/>
</dbReference>
<dbReference type="InterPro" id="IPR050681">
    <property type="entry name" value="CDF/SLC30A"/>
</dbReference>
<dbReference type="AlphaFoldDB" id="A0A1B0CKZ8"/>
<dbReference type="GO" id="GO:0005385">
    <property type="term" value="F:zinc ion transmembrane transporter activity"/>
    <property type="evidence" value="ECO:0007669"/>
    <property type="project" value="TreeGrafter"/>
</dbReference>
<evidence type="ECO:0008006" key="16">
    <source>
        <dbReference type="Google" id="ProtNLM"/>
    </source>
</evidence>
<evidence type="ECO:0000256" key="1">
    <source>
        <dbReference type="ARBA" id="ARBA00004141"/>
    </source>
</evidence>
<feature type="compositionally biased region" description="Basic and acidic residues" evidence="9">
    <location>
        <begin position="138"/>
        <end position="150"/>
    </location>
</feature>
<evidence type="ECO:0000256" key="10">
    <source>
        <dbReference type="SAM" id="Phobius"/>
    </source>
</evidence>
<dbReference type="SUPFAM" id="SSF160240">
    <property type="entry name" value="Cation efflux protein cytoplasmic domain-like"/>
    <property type="match status" value="1"/>
</dbReference>
<feature type="signal peptide" evidence="11">
    <location>
        <begin position="1"/>
        <end position="16"/>
    </location>
</feature>
<evidence type="ECO:0000259" key="12">
    <source>
        <dbReference type="Pfam" id="PF01545"/>
    </source>
</evidence>